<feature type="binding site" evidence="11">
    <location>
        <position position="163"/>
    </location>
    <ligand>
        <name>NAD(+)</name>
        <dbReference type="ChEBI" id="CHEBI:57540"/>
    </ligand>
</feature>
<dbReference type="PIRSF" id="PIRSF000094">
    <property type="entry name" value="Enoyl-ACP_rdct"/>
    <property type="match status" value="1"/>
</dbReference>
<dbReference type="CDD" id="cd05372">
    <property type="entry name" value="ENR_SDR"/>
    <property type="match status" value="1"/>
</dbReference>
<dbReference type="PRINTS" id="PR00081">
    <property type="entry name" value="GDHRDH"/>
</dbReference>
<dbReference type="InterPro" id="IPR002347">
    <property type="entry name" value="SDR_fam"/>
</dbReference>
<dbReference type="UniPathway" id="UPA00094"/>
<evidence type="ECO:0000256" key="2">
    <source>
        <dbReference type="ARBA" id="ARBA00005194"/>
    </source>
</evidence>
<evidence type="ECO:0000313" key="13">
    <source>
        <dbReference type="Proteomes" id="UP000243633"/>
    </source>
</evidence>
<comment type="catalytic activity">
    <reaction evidence="10">
        <text>a 2,3-saturated acyl-[ACP] + NAD(+) = a (2E)-enoyl-[ACP] + NADH + H(+)</text>
        <dbReference type="Rhea" id="RHEA:10240"/>
        <dbReference type="Rhea" id="RHEA-COMP:9925"/>
        <dbReference type="Rhea" id="RHEA-COMP:9926"/>
        <dbReference type="ChEBI" id="CHEBI:15378"/>
        <dbReference type="ChEBI" id="CHEBI:57540"/>
        <dbReference type="ChEBI" id="CHEBI:57945"/>
        <dbReference type="ChEBI" id="CHEBI:78784"/>
        <dbReference type="ChEBI" id="CHEBI:78785"/>
        <dbReference type="EC" id="1.3.1.9"/>
    </reaction>
</comment>
<evidence type="ECO:0000256" key="1">
    <source>
        <dbReference type="ARBA" id="ARBA00004746"/>
    </source>
</evidence>
<sequence>MSFLKGKKILIIGMTNKFSLSWGIAKQMYQYGAELSFTYHQEKNKKKIQKLAKTVNSNRIFFCDVQLDTSIINLFKNLSKVWSFFDGIVHSVVFSTNIKKKEFNIENISRKDFQITHDISSFSLLAIIKAAKKFLNLKSSILTLSFIGSLKYVPGYVLLNSAKSSLESNVKYLAYSLGKKNIRINVLSSGPILTSSSRKIHNFYQIMKYSSKFSPLRRKVTLEEIGNTASFLCSDLSSGITGQTIYVDSGFNIFGMFETI</sequence>
<feature type="binding site" evidence="11">
    <location>
        <begin position="192"/>
        <end position="196"/>
    </location>
    <ligand>
        <name>NAD(+)</name>
        <dbReference type="ChEBI" id="CHEBI:57540"/>
    </ligand>
</feature>
<dbReference type="STRING" id="98804.BTSPAZIEG_0178"/>
<organism evidence="12 13">
    <name type="scientific">Buchnera aphidicola subsp. Tuberolachnus salignus</name>
    <dbReference type="NCBI Taxonomy" id="98804"/>
    <lineage>
        <taxon>Bacteria</taxon>
        <taxon>Pseudomonadati</taxon>
        <taxon>Pseudomonadota</taxon>
        <taxon>Gammaproteobacteria</taxon>
        <taxon>Enterobacterales</taxon>
        <taxon>Erwiniaceae</taxon>
        <taxon>Buchnera</taxon>
    </lineage>
</organism>
<evidence type="ECO:0000256" key="7">
    <source>
        <dbReference type="ARBA" id="ARBA00023098"/>
    </source>
</evidence>
<evidence type="ECO:0000313" key="12">
    <source>
        <dbReference type="EMBL" id="CUR53153.1"/>
    </source>
</evidence>
<dbReference type="InterPro" id="IPR014358">
    <property type="entry name" value="Enoyl-ACP_Rdtase_NADH"/>
</dbReference>
<feature type="binding site" evidence="11">
    <location>
        <position position="92"/>
    </location>
    <ligand>
        <name>NAD(+)</name>
        <dbReference type="ChEBI" id="CHEBI:57540"/>
    </ligand>
</feature>
<evidence type="ECO:0000256" key="5">
    <source>
        <dbReference type="ARBA" id="ARBA00022832"/>
    </source>
</evidence>
<dbReference type="RefSeq" id="WP_075472551.1">
    <property type="nucleotide sequence ID" value="NZ_CP135003.1"/>
</dbReference>
<comment type="pathway">
    <text evidence="1">Cofactor biosynthesis; biotin biosynthesis.</text>
</comment>
<comment type="pathway">
    <text evidence="2">Lipid metabolism; fatty acid biosynthesis.</text>
</comment>
<accession>A0A170PBQ7</accession>
<dbReference type="Gene3D" id="3.40.50.720">
    <property type="entry name" value="NAD(P)-binding Rossmann-like Domain"/>
    <property type="match status" value="1"/>
</dbReference>
<dbReference type="AlphaFoldDB" id="A0A170PBQ7"/>
<keyword evidence="8 10" id="KW-0275">Fatty acid biosynthesis</keyword>
<dbReference type="PANTHER" id="PTHR43159:SF2">
    <property type="entry name" value="ENOYL-[ACYL-CARRIER-PROTEIN] REDUCTASE [NADH], CHLOROPLASTIC"/>
    <property type="match status" value="1"/>
</dbReference>
<evidence type="ECO:0000256" key="8">
    <source>
        <dbReference type="ARBA" id="ARBA00023160"/>
    </source>
</evidence>
<keyword evidence="4 10" id="KW-0444">Lipid biosynthesis</keyword>
<dbReference type="EC" id="1.3.1.9" evidence="10"/>
<dbReference type="FunFam" id="1.10.8.400:FF:000001">
    <property type="entry name" value="Enoyl-[acyl-carrier-protein] reductase [NADH]"/>
    <property type="match status" value="1"/>
</dbReference>
<dbReference type="InterPro" id="IPR036291">
    <property type="entry name" value="NAD(P)-bd_dom_sf"/>
</dbReference>
<dbReference type="SUPFAM" id="SSF51735">
    <property type="entry name" value="NAD(P)-binding Rossmann-fold domains"/>
    <property type="match status" value="1"/>
</dbReference>
<keyword evidence="7" id="KW-0443">Lipid metabolism</keyword>
<dbReference type="Pfam" id="PF13561">
    <property type="entry name" value="adh_short_C2"/>
    <property type="match status" value="1"/>
</dbReference>
<name>A0A170PBQ7_BUCTT</name>
<evidence type="ECO:0000256" key="6">
    <source>
        <dbReference type="ARBA" id="ARBA00023002"/>
    </source>
</evidence>
<protein>
    <recommendedName>
        <fullName evidence="10">Enoyl-[acyl-carrier-protein] reductase [NADH]</fullName>
        <ecNumber evidence="10">1.3.1.9</ecNumber>
    </recommendedName>
</protein>
<dbReference type="GO" id="GO:0006633">
    <property type="term" value="P:fatty acid biosynthetic process"/>
    <property type="evidence" value="ECO:0007669"/>
    <property type="project" value="UniProtKB-UniPathway"/>
</dbReference>
<keyword evidence="5" id="KW-0276">Fatty acid metabolism</keyword>
<evidence type="ECO:0000256" key="10">
    <source>
        <dbReference type="PIRNR" id="PIRNR000094"/>
    </source>
</evidence>
<comment type="function">
    <text evidence="9">Catalyzes the reduction of a carbon-carbon double bond in an enoyl moiety that is covalently linked to an acyl carrier protein (ACP). Involved in the elongation cycle of fatty acid which are used in the lipid metabolism and in the biotin biosynthesis.</text>
</comment>
<keyword evidence="10 11" id="KW-0520">NAD</keyword>
<dbReference type="EMBL" id="LN890285">
    <property type="protein sequence ID" value="CUR53153.1"/>
    <property type="molecule type" value="Genomic_DNA"/>
</dbReference>
<dbReference type="GO" id="GO:0004318">
    <property type="term" value="F:enoyl-[acyl-carrier-protein] reductase (NADH) activity"/>
    <property type="evidence" value="ECO:0007669"/>
    <property type="project" value="UniProtKB-EC"/>
</dbReference>
<dbReference type="PANTHER" id="PTHR43159">
    <property type="entry name" value="ENOYL-[ACYL-CARRIER-PROTEIN] REDUCTASE"/>
    <property type="match status" value="1"/>
</dbReference>
<dbReference type="Proteomes" id="UP000243633">
    <property type="component" value="Chromosome 1"/>
</dbReference>
<gene>
    <name evidence="12" type="primary">fabI</name>
    <name evidence="12" type="ORF">BTSPAZIEG_0178</name>
</gene>
<evidence type="ECO:0000256" key="3">
    <source>
        <dbReference type="ARBA" id="ARBA00009233"/>
    </source>
</evidence>
<dbReference type="GO" id="GO:0009102">
    <property type="term" value="P:biotin biosynthetic process"/>
    <property type="evidence" value="ECO:0007669"/>
    <property type="project" value="UniProtKB-UniPathway"/>
</dbReference>
<keyword evidence="13" id="KW-1185">Reference proteome</keyword>
<dbReference type="Gene3D" id="1.10.8.400">
    <property type="entry name" value="Enoyl acyl carrier protein reductase"/>
    <property type="match status" value="1"/>
</dbReference>
<proteinExistence type="inferred from homology"/>
<feature type="binding site" evidence="11">
    <location>
        <begin position="64"/>
        <end position="65"/>
    </location>
    <ligand>
        <name>NAD(+)</name>
        <dbReference type="ChEBI" id="CHEBI:57540"/>
    </ligand>
</feature>
<dbReference type="OrthoDB" id="9803628at2"/>
<evidence type="ECO:0000256" key="11">
    <source>
        <dbReference type="PIRSR" id="PIRSR000094-3"/>
    </source>
</evidence>
<evidence type="ECO:0000256" key="4">
    <source>
        <dbReference type="ARBA" id="ARBA00022516"/>
    </source>
</evidence>
<dbReference type="UniPathway" id="UPA00078"/>
<feature type="binding site" evidence="11">
    <location>
        <position position="13"/>
    </location>
    <ligand>
        <name>NAD(+)</name>
        <dbReference type="ChEBI" id="CHEBI:57540"/>
    </ligand>
</feature>
<keyword evidence="6 10" id="KW-0560">Oxidoreductase</keyword>
<comment type="similarity">
    <text evidence="3 10">Belongs to the short-chain dehydrogenases/reductases (SDR) family. FabI subfamily.</text>
</comment>
<evidence type="ECO:0000256" key="9">
    <source>
        <dbReference type="ARBA" id="ARBA00025542"/>
    </source>
</evidence>
<dbReference type="PATRIC" id="fig|98804.3.peg.168"/>
<reference evidence="13" key="1">
    <citation type="submission" date="2015-10" db="EMBL/GenBank/DDBJ databases">
        <authorList>
            <person name="Manzano-Marin A."/>
            <person name="Manzano-Marin A."/>
        </authorList>
    </citation>
    <scope>NUCLEOTIDE SEQUENCE [LARGE SCALE GENOMIC DNA]</scope>
    <source>
        <strain evidence="13">BTs</strain>
    </source>
</reference>